<keyword evidence="2" id="KW-1185">Reference proteome</keyword>
<proteinExistence type="predicted"/>
<protein>
    <submittedName>
        <fullName evidence="1">Uncharacterized protein</fullName>
    </submittedName>
</protein>
<sequence length="62" mass="6898">MLSIAVPDVFGKRLPQKVRSMVEWGTNLSIAPSTTVRYGTDWIDHGKPWQVLETIDASGVEI</sequence>
<evidence type="ECO:0000313" key="2">
    <source>
        <dbReference type="Proteomes" id="UP000256324"/>
    </source>
</evidence>
<reference evidence="1 2" key="1">
    <citation type="submission" date="2017-09" db="EMBL/GenBank/DDBJ databases">
        <authorList>
            <person name="Bumgarner R.E."/>
        </authorList>
    </citation>
    <scope>NUCLEOTIDE SEQUENCE [LARGE SCALE GENOMIC DNA]</scope>
    <source>
        <strain evidence="1 2">T34998</strain>
    </source>
</reference>
<accession>A0ABX9IC68</accession>
<name>A0ABX9IC68_9ACTN</name>
<comment type="caution">
    <text evidence="1">The sequence shown here is derived from an EMBL/GenBank/DDBJ whole genome shotgun (WGS) entry which is preliminary data.</text>
</comment>
<gene>
    <name evidence="1" type="ORF">CP880_06840</name>
</gene>
<evidence type="ECO:0000313" key="1">
    <source>
        <dbReference type="EMBL" id="REB69169.1"/>
    </source>
</evidence>
<dbReference type="EMBL" id="PCZS01000002">
    <property type="protein sequence ID" value="REB69169.1"/>
    <property type="molecule type" value="Genomic_DNA"/>
</dbReference>
<organism evidence="1 2">
    <name type="scientific">Cutibacterium namnetense</name>
    <dbReference type="NCBI Taxonomy" id="1574624"/>
    <lineage>
        <taxon>Bacteria</taxon>
        <taxon>Bacillati</taxon>
        <taxon>Actinomycetota</taxon>
        <taxon>Actinomycetes</taxon>
        <taxon>Propionibacteriales</taxon>
        <taxon>Propionibacteriaceae</taxon>
        <taxon>Cutibacterium</taxon>
    </lineage>
</organism>
<dbReference type="Proteomes" id="UP000256324">
    <property type="component" value="Unassembled WGS sequence"/>
</dbReference>